<dbReference type="OrthoDB" id="3193844at2759"/>
<proteinExistence type="predicted"/>
<comment type="caution">
    <text evidence="1">The sequence shown here is derived from an EMBL/GenBank/DDBJ whole genome shotgun (WGS) entry which is preliminary data.</text>
</comment>
<keyword evidence="2" id="KW-1185">Reference proteome</keyword>
<evidence type="ECO:0000313" key="2">
    <source>
        <dbReference type="Proteomes" id="UP000567179"/>
    </source>
</evidence>
<dbReference type="AlphaFoldDB" id="A0A8H5F287"/>
<accession>A0A8H5F287</accession>
<protein>
    <recommendedName>
        <fullName evidence="3">BTB domain-containing protein</fullName>
    </recommendedName>
</protein>
<dbReference type="EMBL" id="JAACJJ010000028">
    <property type="protein sequence ID" value="KAF5320891.1"/>
    <property type="molecule type" value="Genomic_DNA"/>
</dbReference>
<reference evidence="1 2" key="1">
    <citation type="journal article" date="2020" name="ISME J.">
        <title>Uncovering the hidden diversity of litter-decomposition mechanisms in mushroom-forming fungi.</title>
        <authorList>
            <person name="Floudas D."/>
            <person name="Bentzer J."/>
            <person name="Ahren D."/>
            <person name="Johansson T."/>
            <person name="Persson P."/>
            <person name="Tunlid A."/>
        </authorList>
    </citation>
    <scope>NUCLEOTIDE SEQUENCE [LARGE SCALE GENOMIC DNA]</scope>
    <source>
        <strain evidence="1 2">CBS 101986</strain>
    </source>
</reference>
<dbReference type="Proteomes" id="UP000567179">
    <property type="component" value="Unassembled WGS sequence"/>
</dbReference>
<organism evidence="1 2">
    <name type="scientific">Psilocybe cf. subviscida</name>
    <dbReference type="NCBI Taxonomy" id="2480587"/>
    <lineage>
        <taxon>Eukaryota</taxon>
        <taxon>Fungi</taxon>
        <taxon>Dikarya</taxon>
        <taxon>Basidiomycota</taxon>
        <taxon>Agaricomycotina</taxon>
        <taxon>Agaricomycetes</taxon>
        <taxon>Agaricomycetidae</taxon>
        <taxon>Agaricales</taxon>
        <taxon>Agaricineae</taxon>
        <taxon>Strophariaceae</taxon>
        <taxon>Psilocybe</taxon>
    </lineage>
</organism>
<evidence type="ECO:0008006" key="3">
    <source>
        <dbReference type="Google" id="ProtNLM"/>
    </source>
</evidence>
<sequence>MSEAFPSAPKLDPLYDFELVVFMVENTLFRVLKQAFTAPGTAFEDKFLEANQLGADAGSAPGQRLDNPIVLTDADEKSFRAFLRVLYPFMWQGPVEAYEDWLGVLRLATLWKFDQIRKRAIEALEAHSTFTLPPGSDAEPKNVVKASLLKLQVGREYHIRQWVTNALCSLLEFQRLSYQDFITPPFNLG</sequence>
<dbReference type="InterPro" id="IPR011333">
    <property type="entry name" value="SKP1/BTB/POZ_sf"/>
</dbReference>
<evidence type="ECO:0000313" key="1">
    <source>
        <dbReference type="EMBL" id="KAF5320891.1"/>
    </source>
</evidence>
<gene>
    <name evidence="1" type="ORF">D9619_002113</name>
</gene>
<dbReference type="SUPFAM" id="SSF54695">
    <property type="entry name" value="POZ domain"/>
    <property type="match status" value="1"/>
</dbReference>
<name>A0A8H5F287_9AGAR</name>